<gene>
    <name evidence="9" type="ORF">IWX90DRAFT_392952</name>
</gene>
<keyword evidence="10" id="KW-1185">Reference proteome</keyword>
<keyword evidence="4" id="KW-1133">Transmembrane helix</keyword>
<keyword evidence="2" id="KW-0812">Transmembrane</keyword>
<evidence type="ECO:0000313" key="9">
    <source>
        <dbReference type="EMBL" id="KAK8153638.1"/>
    </source>
</evidence>
<comment type="subcellular location">
    <subcellularLocation>
        <location evidence="1">Membrane</location>
        <topology evidence="1">Single-pass membrane protein</topology>
    </subcellularLocation>
</comment>
<sequence>MTYQGCWTDQTPSTLSVRFSSGNNNSIETCTAACSAQGYKIAGLENGADCWCGNTIGYKAFNTTDRGCTLACSGNSKEICGDANRLSLFSSGPMVQAITPSSPKTAGNFGLVGCYSDSPANRGLTGKSTSVSSMTVENCASFCAGYMYFGVEYGQECYCANNVGCSSTVSLSANCNMQCASNSTQYCGGNGFLNLYALPSAPSPSSTNCSATTTSSGSAASSTATGLSCPSSNGTNNNVFGARLIARNGTYVSSATTTSASGSNATASATSALSTSSAVASGIASSSSAPASASPTVTPASNSNSNSSSSLSPSVSSAVVSSTSTPTASATPAALPSGVVSLGCYVDTGNPHPLPTQIYGNSSNTPALCASACRAAGYQFAGTQYSSECWCGNTLPATNTSLSDCSMTCSGDSAQKCGAGYRISVAKDTTWTPSFFARASYGTWSLAACYVDGANGARTLPSQIGIDVASATVAKCLDACAAAGFAVCGAEYYHECWAGANLPASALLAPGADALSAGCDYPCAGNSTEACGGANRVLGYVNNGTAMAANSSRVG</sequence>
<dbReference type="PANTHER" id="PTHR24269">
    <property type="entry name" value="KREMEN PROTEIN"/>
    <property type="match status" value="1"/>
</dbReference>
<feature type="domain" description="WSC" evidence="8">
    <location>
        <begin position="443"/>
        <end position="543"/>
    </location>
</feature>
<dbReference type="InterPro" id="IPR002889">
    <property type="entry name" value="WSC_carb-bd"/>
</dbReference>
<keyword evidence="5" id="KW-0472">Membrane</keyword>
<dbReference type="PROSITE" id="PS51212">
    <property type="entry name" value="WSC"/>
    <property type="match status" value="4"/>
</dbReference>
<evidence type="ECO:0000313" key="10">
    <source>
        <dbReference type="Proteomes" id="UP001456524"/>
    </source>
</evidence>
<keyword evidence="3" id="KW-0732">Signal</keyword>
<feature type="domain" description="WSC" evidence="8">
    <location>
        <begin position="338"/>
        <end position="429"/>
    </location>
</feature>
<proteinExistence type="predicted"/>
<evidence type="ECO:0000256" key="2">
    <source>
        <dbReference type="ARBA" id="ARBA00022692"/>
    </source>
</evidence>
<dbReference type="Pfam" id="PF01822">
    <property type="entry name" value="WSC"/>
    <property type="match status" value="4"/>
</dbReference>
<reference evidence="9 10" key="1">
    <citation type="journal article" date="2022" name="G3 (Bethesda)">
        <title>Enemy or ally: a genomic approach to elucidate the lifestyle of Phyllosticta citrichinaensis.</title>
        <authorList>
            <person name="Buijs V.A."/>
            <person name="Groenewald J.Z."/>
            <person name="Haridas S."/>
            <person name="LaButti K.M."/>
            <person name="Lipzen A."/>
            <person name="Martin F.M."/>
            <person name="Barry K."/>
            <person name="Grigoriev I.V."/>
            <person name="Crous P.W."/>
            <person name="Seidl M.F."/>
        </authorList>
    </citation>
    <scope>NUCLEOTIDE SEQUENCE [LARGE SCALE GENOMIC DNA]</scope>
    <source>
        <strain evidence="9 10">CBS 129764</strain>
    </source>
</reference>
<evidence type="ECO:0000259" key="8">
    <source>
        <dbReference type="PROSITE" id="PS51212"/>
    </source>
</evidence>
<protein>
    <submittedName>
        <fullName evidence="9">WSC domain-containing protein</fullName>
    </submittedName>
</protein>
<comment type="caution">
    <text evidence="9">The sequence shown here is derived from an EMBL/GenBank/DDBJ whole genome shotgun (WGS) entry which is preliminary data.</text>
</comment>
<dbReference type="PANTHER" id="PTHR24269:SF16">
    <property type="entry name" value="PROTEIN SLG1"/>
    <property type="match status" value="1"/>
</dbReference>
<feature type="domain" description="WSC" evidence="8">
    <location>
        <begin position="108"/>
        <end position="199"/>
    </location>
</feature>
<evidence type="ECO:0000256" key="5">
    <source>
        <dbReference type="ARBA" id="ARBA00023136"/>
    </source>
</evidence>
<accession>A0ABR1XGE6</accession>
<name>A0ABR1XGE6_9PEZI</name>
<evidence type="ECO:0000256" key="7">
    <source>
        <dbReference type="SAM" id="MobiDB-lite"/>
    </source>
</evidence>
<keyword evidence="6" id="KW-0325">Glycoprotein</keyword>
<dbReference type="EMBL" id="JBBWUH010000012">
    <property type="protein sequence ID" value="KAK8153638.1"/>
    <property type="molecule type" value="Genomic_DNA"/>
</dbReference>
<evidence type="ECO:0000256" key="3">
    <source>
        <dbReference type="ARBA" id="ARBA00022729"/>
    </source>
</evidence>
<feature type="region of interest" description="Disordered" evidence="7">
    <location>
        <begin position="287"/>
        <end position="332"/>
    </location>
</feature>
<dbReference type="SMART" id="SM00321">
    <property type="entry name" value="WSC"/>
    <property type="match status" value="4"/>
</dbReference>
<organism evidence="9 10">
    <name type="scientific">Phyllosticta citrichinensis</name>
    <dbReference type="NCBI Taxonomy" id="1130410"/>
    <lineage>
        <taxon>Eukaryota</taxon>
        <taxon>Fungi</taxon>
        <taxon>Dikarya</taxon>
        <taxon>Ascomycota</taxon>
        <taxon>Pezizomycotina</taxon>
        <taxon>Dothideomycetes</taxon>
        <taxon>Dothideomycetes incertae sedis</taxon>
        <taxon>Botryosphaeriales</taxon>
        <taxon>Phyllostictaceae</taxon>
        <taxon>Phyllosticta</taxon>
    </lineage>
</organism>
<evidence type="ECO:0000256" key="4">
    <source>
        <dbReference type="ARBA" id="ARBA00022989"/>
    </source>
</evidence>
<dbReference type="Proteomes" id="UP001456524">
    <property type="component" value="Unassembled WGS sequence"/>
</dbReference>
<evidence type="ECO:0000256" key="6">
    <source>
        <dbReference type="ARBA" id="ARBA00023180"/>
    </source>
</evidence>
<feature type="domain" description="WSC" evidence="8">
    <location>
        <begin position="1"/>
        <end position="92"/>
    </location>
</feature>
<evidence type="ECO:0000256" key="1">
    <source>
        <dbReference type="ARBA" id="ARBA00004167"/>
    </source>
</evidence>
<dbReference type="InterPro" id="IPR051836">
    <property type="entry name" value="Kremen_rcpt"/>
</dbReference>